<dbReference type="Proteomes" id="UP001631957">
    <property type="component" value="Unassembled WGS sequence"/>
</dbReference>
<accession>A0ABW9I083</accession>
<dbReference type="RefSeq" id="WP_109364530.1">
    <property type="nucleotide sequence ID" value="NZ_JBJVNI010000015.1"/>
</dbReference>
<dbReference type="EMBL" id="JBJVNI010000015">
    <property type="protein sequence ID" value="MFM9612477.1"/>
    <property type="molecule type" value="Genomic_DNA"/>
</dbReference>
<keyword evidence="2" id="KW-1185">Reference proteome</keyword>
<gene>
    <name evidence="1" type="ORF">ACKI18_27660</name>
</gene>
<protein>
    <submittedName>
        <fullName evidence="1">Uncharacterized protein</fullName>
    </submittedName>
</protein>
<name>A0ABW9I083_9ACTN</name>
<evidence type="ECO:0000313" key="2">
    <source>
        <dbReference type="Proteomes" id="UP001631957"/>
    </source>
</evidence>
<organism evidence="1 2">
    <name type="scientific">Streptomyces niveiscabiei</name>
    <dbReference type="NCBI Taxonomy" id="164115"/>
    <lineage>
        <taxon>Bacteria</taxon>
        <taxon>Bacillati</taxon>
        <taxon>Actinomycetota</taxon>
        <taxon>Actinomycetes</taxon>
        <taxon>Kitasatosporales</taxon>
        <taxon>Streptomycetaceae</taxon>
        <taxon>Streptomyces</taxon>
    </lineage>
</organism>
<comment type="caution">
    <text evidence="1">The sequence shown here is derived from an EMBL/GenBank/DDBJ whole genome shotgun (WGS) entry which is preliminary data.</text>
</comment>
<evidence type="ECO:0000313" key="1">
    <source>
        <dbReference type="EMBL" id="MFM9612477.1"/>
    </source>
</evidence>
<reference evidence="1 2" key="1">
    <citation type="submission" date="2024-12" db="EMBL/GenBank/DDBJ databases">
        <title>Forecasting of Potato common scab and diversities of Pathogenic streptomyces spp. in china.</title>
        <authorList>
            <person name="Handique U."/>
            <person name="Wu J."/>
        </authorList>
    </citation>
    <scope>NUCLEOTIDE SEQUENCE [LARGE SCALE GENOMIC DNA]</scope>
    <source>
        <strain evidence="1 2">ZRIMU1530</strain>
    </source>
</reference>
<sequence>MTAYDLLHGTIPQHTVIPGPLDTELRLARELLDSVAAWNIHDHDTMTRAAAGLNHRLRALVAAVEAERGEGR</sequence>
<proteinExistence type="predicted"/>